<sequence length="46" mass="4770">MITADLIQPVVQAVTSNFTAIVPAGLSILALSLGVSAVPKVIKKFF</sequence>
<reference evidence="1 2" key="1">
    <citation type="submission" date="2016-02" db="EMBL/GenBank/DDBJ databases">
        <authorList>
            <consortium name="Pathogen Informatics"/>
        </authorList>
    </citation>
    <scope>NUCLEOTIDE SEQUENCE [LARGE SCALE GENOMIC DNA]</scope>
    <source>
        <strain evidence="1 2">LSS32</strain>
    </source>
</reference>
<organism evidence="1 2">
    <name type="scientific">Streptococcus suis</name>
    <dbReference type="NCBI Taxonomy" id="1307"/>
    <lineage>
        <taxon>Bacteria</taxon>
        <taxon>Bacillati</taxon>
        <taxon>Bacillota</taxon>
        <taxon>Bacilli</taxon>
        <taxon>Lactobacillales</taxon>
        <taxon>Streptococcaceae</taxon>
        <taxon>Streptococcus</taxon>
    </lineage>
</organism>
<dbReference type="InterPro" id="IPR023390">
    <property type="entry name" value="Phage_M13_G8P_capsid_dom_sf"/>
</dbReference>
<dbReference type="AlphaFoldDB" id="A0A0Z8H736"/>
<dbReference type="EMBL" id="FIGJ01000050">
    <property type="protein sequence ID" value="CYV12793.1"/>
    <property type="molecule type" value="Genomic_DNA"/>
</dbReference>
<gene>
    <name evidence="1" type="ORF">ERS132394_02346</name>
</gene>
<accession>A0A0Z8H736</accession>
<evidence type="ECO:0000313" key="2">
    <source>
        <dbReference type="Proteomes" id="UP000072618"/>
    </source>
</evidence>
<proteinExistence type="predicted"/>
<name>A0A0Z8H736_STRSU</name>
<evidence type="ECO:0000313" key="1">
    <source>
        <dbReference type="EMBL" id="CYV12793.1"/>
    </source>
</evidence>
<dbReference type="Proteomes" id="UP000072618">
    <property type="component" value="Unassembled WGS sequence"/>
</dbReference>
<dbReference type="Gene3D" id="1.20.5.80">
    <property type="match status" value="1"/>
</dbReference>
<protein>
    <submittedName>
        <fullName evidence="1">Uncharacterized protein</fullName>
    </submittedName>
</protein>
<dbReference type="RefSeq" id="WP_153308787.1">
    <property type="nucleotide sequence ID" value="NZ_CEDT01000003.1"/>
</dbReference>